<dbReference type="eggNOG" id="COG2340">
    <property type="taxonomic scope" value="Bacteria"/>
</dbReference>
<dbReference type="HOGENOM" id="CLU_794332_0_0_3"/>
<dbReference type="STRING" id="111780.Sta7437_1475"/>
<dbReference type="Proteomes" id="UP000010473">
    <property type="component" value="Chromosome"/>
</dbReference>
<proteinExistence type="predicted"/>
<evidence type="ECO:0000313" key="2">
    <source>
        <dbReference type="EMBL" id="AFZ35042.1"/>
    </source>
</evidence>
<evidence type="ECO:0000259" key="1">
    <source>
        <dbReference type="Pfam" id="PF04151"/>
    </source>
</evidence>
<gene>
    <name evidence="2" type="ordered locus">Sta7437_1475</name>
</gene>
<dbReference type="KEGG" id="scs:Sta7437_1475"/>
<dbReference type="Pfam" id="PF04151">
    <property type="entry name" value="PPC"/>
    <property type="match status" value="1"/>
</dbReference>
<accession>K9XTQ0</accession>
<sequence length="349" mass="38434">MKYFKDNALKILLLTILIQGLSIEVFNSTVQAQSLPKKYLSLVELIAQNSLARSGLEQAIAEEINRARTDPQEYADWLEDLKQYYDGVWLKLPGEKPIRTNNGLQALEDAVEFLNELDPLPPLTLSTELTAVAEKKLQEVEASNQFAVGNVSYGRTTAEGIVMQIVIGDGFINGSDSHYLFNPDWQNTGIACQADSRYDNVCLISYGENASETDLANNSATANSEQLESETSTISTNSDDNSLLLEKIEQGSLEKGDTVIPNDGSLYDSYPLEGQAGDSFIISVESEEFDTFLAIMDAEGNILEQNDDVSDRNSNSRLKVTLPEAGVYNIIVNAYDKGGQGKYVLTVRR</sequence>
<dbReference type="OrthoDB" id="7550377at2"/>
<feature type="domain" description="Peptidase C-terminal archaeal/bacterial" evidence="1">
    <location>
        <begin position="267"/>
        <end position="333"/>
    </location>
</feature>
<keyword evidence="3" id="KW-1185">Reference proteome</keyword>
<evidence type="ECO:0000313" key="3">
    <source>
        <dbReference type="Proteomes" id="UP000010473"/>
    </source>
</evidence>
<protein>
    <submittedName>
        <fullName evidence="2">Peptidase domain protein</fullName>
    </submittedName>
</protein>
<dbReference type="AlphaFoldDB" id="K9XTQ0"/>
<dbReference type="Gene3D" id="2.60.120.380">
    <property type="match status" value="1"/>
</dbReference>
<dbReference type="RefSeq" id="WP_015192714.1">
    <property type="nucleotide sequence ID" value="NC_019748.1"/>
</dbReference>
<dbReference type="InterPro" id="IPR007280">
    <property type="entry name" value="Peptidase_C_arc/bac"/>
</dbReference>
<name>K9XTQ0_STAC7</name>
<reference evidence="3" key="1">
    <citation type="journal article" date="2013" name="Proc. Natl. Acad. Sci. U.S.A.">
        <title>Improving the coverage of the cyanobacterial phylum using diversity-driven genome sequencing.</title>
        <authorList>
            <person name="Shih P.M."/>
            <person name="Wu D."/>
            <person name="Latifi A."/>
            <person name="Axen S.D."/>
            <person name="Fewer D.P."/>
            <person name="Talla E."/>
            <person name="Calteau A."/>
            <person name="Cai F."/>
            <person name="Tandeau de Marsac N."/>
            <person name="Rippka R."/>
            <person name="Herdman M."/>
            <person name="Sivonen K."/>
            <person name="Coursin T."/>
            <person name="Laurent T."/>
            <person name="Goodwin L."/>
            <person name="Nolan M."/>
            <person name="Davenport K.W."/>
            <person name="Han C.S."/>
            <person name="Rubin E.M."/>
            <person name="Eisen J.A."/>
            <person name="Woyke T."/>
            <person name="Gugger M."/>
            <person name="Kerfeld C.A."/>
        </authorList>
    </citation>
    <scope>NUCLEOTIDE SEQUENCE [LARGE SCALE GENOMIC DNA]</scope>
    <source>
        <strain evidence="3">ATCC 29371 / PCC 7437</strain>
    </source>
</reference>
<organism evidence="2 3">
    <name type="scientific">Stanieria cyanosphaera (strain ATCC 29371 / PCC 7437)</name>
    <dbReference type="NCBI Taxonomy" id="111780"/>
    <lineage>
        <taxon>Bacteria</taxon>
        <taxon>Bacillati</taxon>
        <taxon>Cyanobacteriota</taxon>
        <taxon>Cyanophyceae</taxon>
        <taxon>Pleurocapsales</taxon>
        <taxon>Dermocarpellaceae</taxon>
        <taxon>Stanieria</taxon>
    </lineage>
</organism>
<dbReference type="EMBL" id="CP003653">
    <property type="protein sequence ID" value="AFZ35042.1"/>
    <property type="molecule type" value="Genomic_DNA"/>
</dbReference>